<organism evidence="1 2">
    <name type="scientific">Devosia rhodophyticola</name>
    <dbReference type="NCBI Taxonomy" id="3026423"/>
    <lineage>
        <taxon>Bacteria</taxon>
        <taxon>Pseudomonadati</taxon>
        <taxon>Pseudomonadota</taxon>
        <taxon>Alphaproteobacteria</taxon>
        <taxon>Hyphomicrobiales</taxon>
        <taxon>Devosiaceae</taxon>
        <taxon>Devosia</taxon>
    </lineage>
</organism>
<evidence type="ECO:0000313" key="1">
    <source>
        <dbReference type="EMBL" id="WDR05634.1"/>
    </source>
</evidence>
<name>A0ABY7YXK8_9HYPH</name>
<accession>A0ABY7YXK8</accession>
<dbReference type="InterPro" id="IPR008767">
    <property type="entry name" value="Phage_SPP1_head-tail_adaptor"/>
</dbReference>
<sequence length="109" mass="12217">MLNAGKLDRRITLERHGISYNSDNEPIEGYTAIATVWASWRRASAREQLAAAEIQATVTDIFVVRWSTTTATVTPMDRLVYNERTYNIAEATEIGRHEGVMLRGSAMAE</sequence>
<dbReference type="NCBIfam" id="TIGR01563">
    <property type="entry name" value="gp16_SPP1"/>
    <property type="match status" value="1"/>
</dbReference>
<dbReference type="Pfam" id="PF05521">
    <property type="entry name" value="Phage_HCP"/>
    <property type="match status" value="1"/>
</dbReference>
<proteinExistence type="predicted"/>
<keyword evidence="2" id="KW-1185">Reference proteome</keyword>
<gene>
    <name evidence="1" type="ORF">PSQ90_15415</name>
</gene>
<protein>
    <submittedName>
        <fullName evidence="1">Phage head closure protein</fullName>
    </submittedName>
</protein>
<dbReference type="InterPro" id="IPR038666">
    <property type="entry name" value="SSP1_head-tail_sf"/>
</dbReference>
<dbReference type="EMBL" id="CP118247">
    <property type="protein sequence ID" value="WDR05634.1"/>
    <property type="molecule type" value="Genomic_DNA"/>
</dbReference>
<reference evidence="1 2" key="1">
    <citation type="submission" date="2023-02" db="EMBL/GenBank/DDBJ databases">
        <title>Devosia chondri sp. nov., isolated from the phycosphere of marine algae.</title>
        <authorList>
            <person name="Kim J.M."/>
            <person name="Lee J.K."/>
            <person name="Choi B.J."/>
            <person name="Bayburt H."/>
            <person name="Jeon C.O."/>
        </authorList>
    </citation>
    <scope>NUCLEOTIDE SEQUENCE [LARGE SCALE GENOMIC DNA]</scope>
    <source>
        <strain evidence="1 2">G2-5</strain>
    </source>
</reference>
<evidence type="ECO:0000313" key="2">
    <source>
        <dbReference type="Proteomes" id="UP001222118"/>
    </source>
</evidence>
<dbReference type="Proteomes" id="UP001222118">
    <property type="component" value="Chromosome"/>
</dbReference>
<dbReference type="RefSeq" id="WP_282211152.1">
    <property type="nucleotide sequence ID" value="NZ_CP118247.1"/>
</dbReference>
<dbReference type="Gene3D" id="2.40.10.270">
    <property type="entry name" value="Bacteriophage SPP1 head-tail adaptor protein"/>
    <property type="match status" value="1"/>
</dbReference>